<dbReference type="RefSeq" id="WP_167465181.1">
    <property type="nucleotide sequence ID" value="NZ_CP046171.1"/>
</dbReference>
<name>A0A6G9XYY4_NOCBR</name>
<proteinExistence type="predicted"/>
<dbReference type="EMBL" id="CP046171">
    <property type="protein sequence ID" value="QIS06134.1"/>
    <property type="molecule type" value="Genomic_DNA"/>
</dbReference>
<sequence>MQRLPQRSTSSGHPRRRATALALIVGFFGAATVLTSGSAAAALDDRPGRDTSGAHHVDPEGIHHTDNNPLRQNEHQQAQREYWAKQQSAPTPGRGGGGESTTWTAVPRPDGEGWVVCKPTAARC</sequence>
<evidence type="ECO:0000256" key="1">
    <source>
        <dbReference type="SAM" id="MobiDB-lite"/>
    </source>
</evidence>
<feature type="compositionally biased region" description="Basic and acidic residues" evidence="1">
    <location>
        <begin position="43"/>
        <end position="78"/>
    </location>
</feature>
<evidence type="ECO:0000313" key="3">
    <source>
        <dbReference type="Proteomes" id="UP000501705"/>
    </source>
</evidence>
<reference evidence="2 3" key="1">
    <citation type="journal article" date="2019" name="ACS Chem. Biol.">
        <title>Identification and Mobilization of a Cryptic Antibiotic Biosynthesis Gene Locus from a Human-Pathogenic Nocardia Isolate.</title>
        <authorList>
            <person name="Herisse M."/>
            <person name="Ishida K."/>
            <person name="Porter J.L."/>
            <person name="Howden B."/>
            <person name="Hertweck C."/>
            <person name="Stinear T.P."/>
            <person name="Pidot S.J."/>
        </authorList>
    </citation>
    <scope>NUCLEOTIDE SEQUENCE [LARGE SCALE GENOMIC DNA]</scope>
    <source>
        <strain evidence="2 3">AUSMDU00024985</strain>
    </source>
</reference>
<dbReference type="Proteomes" id="UP000501705">
    <property type="component" value="Chromosome"/>
</dbReference>
<organism evidence="2 3">
    <name type="scientific">Nocardia brasiliensis</name>
    <dbReference type="NCBI Taxonomy" id="37326"/>
    <lineage>
        <taxon>Bacteria</taxon>
        <taxon>Bacillati</taxon>
        <taxon>Actinomycetota</taxon>
        <taxon>Actinomycetes</taxon>
        <taxon>Mycobacteriales</taxon>
        <taxon>Nocardiaceae</taxon>
        <taxon>Nocardia</taxon>
    </lineage>
</organism>
<accession>A0A6G9XYY4</accession>
<gene>
    <name evidence="2" type="ORF">F5X71_30910</name>
</gene>
<protein>
    <submittedName>
        <fullName evidence="2">Uncharacterized protein</fullName>
    </submittedName>
</protein>
<evidence type="ECO:0000313" key="2">
    <source>
        <dbReference type="EMBL" id="QIS06134.1"/>
    </source>
</evidence>
<dbReference type="AlphaFoldDB" id="A0A6G9XYY4"/>
<feature type="region of interest" description="Disordered" evidence="1">
    <location>
        <begin position="42"/>
        <end position="112"/>
    </location>
</feature>